<organism evidence="1">
    <name type="scientific">marine sediment metagenome</name>
    <dbReference type="NCBI Taxonomy" id="412755"/>
    <lineage>
        <taxon>unclassified sequences</taxon>
        <taxon>metagenomes</taxon>
        <taxon>ecological metagenomes</taxon>
    </lineage>
</organism>
<proteinExistence type="predicted"/>
<protein>
    <submittedName>
        <fullName evidence="1">Uncharacterized protein</fullName>
    </submittedName>
</protein>
<accession>X1LKD7</accession>
<gene>
    <name evidence="1" type="ORF">S06H3_36942</name>
</gene>
<name>X1LKD7_9ZZZZ</name>
<reference evidence="1" key="1">
    <citation type="journal article" date="2014" name="Front. Microbiol.">
        <title>High frequency of phylogenetically diverse reductive dehalogenase-homologous genes in deep subseafloor sedimentary metagenomes.</title>
        <authorList>
            <person name="Kawai M."/>
            <person name="Futagami T."/>
            <person name="Toyoda A."/>
            <person name="Takaki Y."/>
            <person name="Nishi S."/>
            <person name="Hori S."/>
            <person name="Arai W."/>
            <person name="Tsubouchi T."/>
            <person name="Morono Y."/>
            <person name="Uchiyama I."/>
            <person name="Ito T."/>
            <person name="Fujiyama A."/>
            <person name="Inagaki F."/>
            <person name="Takami H."/>
        </authorList>
    </citation>
    <scope>NUCLEOTIDE SEQUENCE</scope>
    <source>
        <strain evidence="1">Expedition CK06-06</strain>
    </source>
</reference>
<comment type="caution">
    <text evidence="1">The sequence shown here is derived from an EMBL/GenBank/DDBJ whole genome shotgun (WGS) entry which is preliminary data.</text>
</comment>
<evidence type="ECO:0000313" key="1">
    <source>
        <dbReference type="EMBL" id="GAI19842.1"/>
    </source>
</evidence>
<feature type="non-terminal residue" evidence="1">
    <location>
        <position position="74"/>
    </location>
</feature>
<dbReference type="AlphaFoldDB" id="X1LKD7"/>
<sequence length="74" mass="7703">MDAGDTGANKHVKDTPDIAIGMLQTGNTVAFALINCGLQGTYGEPFYMFWGYHGADGGGNVTGNPDNIGTHLDT</sequence>
<dbReference type="EMBL" id="BARV01022397">
    <property type="protein sequence ID" value="GAI19842.1"/>
    <property type="molecule type" value="Genomic_DNA"/>
</dbReference>